<proteinExistence type="predicted"/>
<dbReference type="EMBL" id="LUEZ02000113">
    <property type="protein sequence ID" value="RDB17404.1"/>
    <property type="molecule type" value="Genomic_DNA"/>
</dbReference>
<name>A0A369JD97_HYPMA</name>
<gene>
    <name evidence="1" type="ORF">Hypma_001758</name>
</gene>
<keyword evidence="2" id="KW-1185">Reference proteome</keyword>
<evidence type="ECO:0000313" key="2">
    <source>
        <dbReference type="Proteomes" id="UP000076154"/>
    </source>
</evidence>
<comment type="caution">
    <text evidence="1">The sequence shown here is derived from an EMBL/GenBank/DDBJ whole genome shotgun (WGS) entry which is preliminary data.</text>
</comment>
<evidence type="ECO:0000313" key="1">
    <source>
        <dbReference type="EMBL" id="RDB17404.1"/>
    </source>
</evidence>
<dbReference type="Gene3D" id="3.80.10.10">
    <property type="entry name" value="Ribonuclease Inhibitor"/>
    <property type="match status" value="1"/>
</dbReference>
<sequence length="549" mass="62016">MSERIVSAMHRCLAIPYLLTIIFENVVEDTQEKWPRPGSSTLAALAVTCQLFNEPALKVLWRFLPSLEPLVRCLPPHTFCFHKTPKSSEQLHISREIQSKDFERAAYYGAMVRILGDPSPRCRLPKAQFHPLVIPVLLSRGNTPRPLLPNLRHINVGIDEFRDQAVYPQLIMGPNIRSIVITIQGHPTDNYPWDNIRETLCKSPTSPSAPHAITSFKIVMAANDAQFLPHPDLLHVICSLQRLQVLSIPHTALTHASLSELSTFSDLTELDVMVKGDEIMQYIQMGAKGMSFPALTRLQLRTDDLRACGRLLELPGFQKLDSLRIRRLTNNSVWDMDHFFDTIKVRNSLTSLEISGPMLPWTLQGTNISPVTARTIEPLLSFTNLTKLFIDVDTFVQIDNECLKRMAEAWPRLQCLCLEDRSQGIVTNATLAGLIPLARSCQNLEELTLRVDAARDIPGFAKLGAVTACSSLRSFYVCTSPVKNPTQVAIFLQLLFPYLSEVWPGWLYDGGDDLIEPNDPLEIKYLDCWQDVVQLLRECDHGQHKPWVQ</sequence>
<protein>
    <submittedName>
        <fullName evidence="1">Uncharacterized protein</fullName>
    </submittedName>
</protein>
<reference evidence="1" key="1">
    <citation type="submission" date="2018-04" db="EMBL/GenBank/DDBJ databases">
        <title>Whole genome sequencing of Hypsizygus marmoreus.</title>
        <authorList>
            <person name="Choi I.-G."/>
            <person name="Min B."/>
            <person name="Kim J.-G."/>
            <person name="Kim S."/>
            <person name="Oh Y.-L."/>
            <person name="Kong W.-S."/>
            <person name="Park H."/>
            <person name="Jeong J."/>
            <person name="Song E.-S."/>
        </authorList>
    </citation>
    <scope>NUCLEOTIDE SEQUENCE [LARGE SCALE GENOMIC DNA]</scope>
    <source>
        <strain evidence="1">51987-8</strain>
    </source>
</reference>
<organism evidence="1 2">
    <name type="scientific">Hypsizygus marmoreus</name>
    <name type="common">White beech mushroom</name>
    <name type="synonym">Agaricus marmoreus</name>
    <dbReference type="NCBI Taxonomy" id="39966"/>
    <lineage>
        <taxon>Eukaryota</taxon>
        <taxon>Fungi</taxon>
        <taxon>Dikarya</taxon>
        <taxon>Basidiomycota</taxon>
        <taxon>Agaricomycotina</taxon>
        <taxon>Agaricomycetes</taxon>
        <taxon>Agaricomycetidae</taxon>
        <taxon>Agaricales</taxon>
        <taxon>Tricholomatineae</taxon>
        <taxon>Lyophyllaceae</taxon>
        <taxon>Hypsizygus</taxon>
    </lineage>
</organism>
<dbReference type="Proteomes" id="UP000076154">
    <property type="component" value="Unassembled WGS sequence"/>
</dbReference>
<dbReference type="AlphaFoldDB" id="A0A369JD97"/>
<dbReference type="SUPFAM" id="SSF52047">
    <property type="entry name" value="RNI-like"/>
    <property type="match status" value="1"/>
</dbReference>
<accession>A0A369JD97</accession>
<dbReference type="InParanoid" id="A0A369JD97"/>
<dbReference type="OrthoDB" id="2841072at2759"/>
<dbReference type="InterPro" id="IPR032675">
    <property type="entry name" value="LRR_dom_sf"/>
</dbReference>